<comment type="caution">
    <text evidence="2">The sequence shown here is derived from an EMBL/GenBank/DDBJ whole genome shotgun (WGS) entry which is preliminary data.</text>
</comment>
<feature type="domain" description="Siphovirus-type tail component RIFT-related" evidence="1">
    <location>
        <begin position="50"/>
        <end position="128"/>
    </location>
</feature>
<dbReference type="InterPro" id="IPR008841">
    <property type="entry name" value="Siphovirus-type_tail_N"/>
</dbReference>
<proteinExistence type="predicted"/>
<dbReference type="NCBIfam" id="TIGR01633">
    <property type="entry name" value="phi3626_gp14_N"/>
    <property type="match status" value="1"/>
</dbReference>
<organism evidence="2 3">
    <name type="scientific">Anaerobacillus alkalilacustris</name>
    <dbReference type="NCBI Taxonomy" id="393763"/>
    <lineage>
        <taxon>Bacteria</taxon>
        <taxon>Bacillati</taxon>
        <taxon>Bacillota</taxon>
        <taxon>Bacilli</taxon>
        <taxon>Bacillales</taxon>
        <taxon>Bacillaceae</taxon>
        <taxon>Anaerobacillus</taxon>
    </lineage>
</organism>
<gene>
    <name evidence="2" type="ORF">BKP37_12690</name>
</gene>
<evidence type="ECO:0000259" key="1">
    <source>
        <dbReference type="Pfam" id="PF05709"/>
    </source>
</evidence>
<dbReference type="InterPro" id="IPR006520">
    <property type="entry name" value="Dit_BPSPP_N"/>
</dbReference>
<dbReference type="Proteomes" id="UP000179524">
    <property type="component" value="Unassembled WGS sequence"/>
</dbReference>
<protein>
    <submittedName>
        <fullName evidence="2">Phage tail protein</fullName>
    </submittedName>
</protein>
<reference evidence="2 3" key="1">
    <citation type="submission" date="2016-10" db="EMBL/GenBank/DDBJ databases">
        <title>Draft genome sequences of four alkaliphilic bacteria belonging to the Anaerobacillus genus.</title>
        <authorList>
            <person name="Bassil N.M."/>
            <person name="Lloyd J.R."/>
        </authorList>
    </citation>
    <scope>NUCLEOTIDE SEQUENCE [LARGE SCALE GENOMIC DNA]</scope>
    <source>
        <strain evidence="2 3">DSM 18345</strain>
    </source>
</reference>
<dbReference type="OrthoDB" id="1907105at2"/>
<accession>A0A1S2LK78</accession>
<keyword evidence="3" id="KW-1185">Reference proteome</keyword>
<sequence length="234" mass="26564">MFGINFNGKHSYNNFGITLAPGKTIGIPSKNKIFVTVPFSNQKYDFSELYGDQTYTERTLTYSFNIKDQSKKHMTTKKTEIINWLMNSNGKQKLYDDTIPGYYFLAEVEDESAFNENWEDGILTVNFEAYPFMIAEYPEGHDIWNEINFDLDAFQPVEFEVNGPTDVTLLNVGTPDITPIITASDDMVVEMNGVIFNVPTGESKSKDFVLKSGENSLHIDGNGSISFLFYKELI</sequence>
<name>A0A1S2LK78_9BACI</name>
<dbReference type="AlphaFoldDB" id="A0A1S2LK78"/>
<evidence type="ECO:0000313" key="3">
    <source>
        <dbReference type="Proteomes" id="UP000179524"/>
    </source>
</evidence>
<dbReference type="Pfam" id="PF05709">
    <property type="entry name" value="Sipho_tail"/>
    <property type="match status" value="1"/>
</dbReference>
<dbReference type="EMBL" id="MLQR01000030">
    <property type="protein sequence ID" value="OIJ12714.1"/>
    <property type="molecule type" value="Genomic_DNA"/>
</dbReference>
<evidence type="ECO:0000313" key="2">
    <source>
        <dbReference type="EMBL" id="OIJ12714.1"/>
    </source>
</evidence>
<dbReference type="Gene3D" id="2.40.30.200">
    <property type="match status" value="1"/>
</dbReference>